<keyword evidence="1" id="KW-0472">Membrane</keyword>
<evidence type="ECO:0000256" key="1">
    <source>
        <dbReference type="HAMAP-Rule" id="MF_02088"/>
    </source>
</evidence>
<keyword evidence="1" id="KW-0812">Transmembrane</keyword>
<reference evidence="2 3" key="1">
    <citation type="submission" date="2015-11" db="EMBL/GenBank/DDBJ databases">
        <title>Genomic analysis of 38 Legionella species identifies large and diverse effector repertoires.</title>
        <authorList>
            <person name="Burstein D."/>
            <person name="Amaro F."/>
            <person name="Zusman T."/>
            <person name="Lifshitz Z."/>
            <person name="Cohen O."/>
            <person name="Gilbert J.A."/>
            <person name="Pupko T."/>
            <person name="Shuman H.A."/>
            <person name="Segal G."/>
        </authorList>
    </citation>
    <scope>NUCLEOTIDE SEQUENCE [LARGE SCALE GENOMIC DNA]</scope>
    <source>
        <strain evidence="2 3">ATCC 700990</strain>
    </source>
</reference>
<sequence>MHFSDNKVAWLVFAHVSIIALSNSLVQFPFICFGFRTTYGAFTYPLIFILTDLSTRLLGPEKARKIVLLAMLPGLICSFFISNYCNQNELFVFNSVSLRVALASLTAYVLGQLLDITIFHKLRQLKQWWIAPSVSNVFGNLFDTFCFFFVAFYHSINPFLSAHWFEIATVDLLVKITISLLTFVPVYGITLQWIMRNKADAIELTS</sequence>
<dbReference type="EMBL" id="LNXY01000020">
    <property type="protein sequence ID" value="KTC88136.1"/>
    <property type="molecule type" value="Genomic_DNA"/>
</dbReference>
<comment type="subcellular location">
    <subcellularLocation>
        <location evidence="1">Cell inner membrane</location>
        <topology evidence="1">Multi-pass membrane protein</topology>
    </subcellularLocation>
</comment>
<comment type="function">
    <text evidence="1">Involved in the import of queuosine (Q) precursors, required for Q precursor salvage.</text>
</comment>
<comment type="caution">
    <text evidence="2">The sequence shown here is derived from an EMBL/GenBank/DDBJ whole genome shotgun (WGS) entry which is preliminary data.</text>
</comment>
<dbReference type="AlphaFoldDB" id="A0A0W0SXU7"/>
<organism evidence="2 3">
    <name type="scientific">Legionella drozanskii LLAP-1</name>
    <dbReference type="NCBI Taxonomy" id="1212489"/>
    <lineage>
        <taxon>Bacteria</taxon>
        <taxon>Pseudomonadati</taxon>
        <taxon>Pseudomonadota</taxon>
        <taxon>Gammaproteobacteria</taxon>
        <taxon>Legionellales</taxon>
        <taxon>Legionellaceae</taxon>
        <taxon>Legionella</taxon>
    </lineage>
</organism>
<feature type="transmembrane region" description="Helical" evidence="1">
    <location>
        <begin position="66"/>
        <end position="84"/>
    </location>
</feature>
<proteinExistence type="inferred from homology"/>
<feature type="transmembrane region" description="Helical" evidence="1">
    <location>
        <begin position="172"/>
        <end position="194"/>
    </location>
</feature>
<evidence type="ECO:0000313" key="3">
    <source>
        <dbReference type="Proteomes" id="UP000054736"/>
    </source>
</evidence>
<comment type="similarity">
    <text evidence="1">Belongs to the vitamin uptake transporter (VUT/ECF) (TC 2.A.88) family. Q precursor transporter subfamily.</text>
</comment>
<dbReference type="RefSeq" id="WP_058496104.1">
    <property type="nucleotide sequence ID" value="NZ_CAAAIU010000013.1"/>
</dbReference>
<keyword evidence="1" id="KW-0997">Cell inner membrane</keyword>
<dbReference type="PANTHER" id="PTHR34300:SF1">
    <property type="entry name" value="QUEUOSINE PRECURSOR TRANSPORTER"/>
    <property type="match status" value="1"/>
</dbReference>
<dbReference type="InterPro" id="IPR003744">
    <property type="entry name" value="YhhQ"/>
</dbReference>
<protein>
    <recommendedName>
        <fullName evidence="1">Probable queuosine precursor transporter</fullName>
        <shortName evidence="1">Q precursor transporter</shortName>
    </recommendedName>
</protein>
<evidence type="ECO:0000313" key="2">
    <source>
        <dbReference type="EMBL" id="KTC88136.1"/>
    </source>
</evidence>
<name>A0A0W0SXU7_9GAMM</name>
<feature type="transmembrane region" description="Helical" evidence="1">
    <location>
        <begin position="96"/>
        <end position="116"/>
    </location>
</feature>
<gene>
    <name evidence="2" type="ORF">Ldro_1755</name>
</gene>
<dbReference type="NCBIfam" id="TIGR00697">
    <property type="entry name" value="queuosine precursor transporter"/>
    <property type="match status" value="1"/>
</dbReference>
<feature type="transmembrane region" description="Helical" evidence="1">
    <location>
        <begin position="42"/>
        <end position="59"/>
    </location>
</feature>
<keyword evidence="1" id="KW-0813">Transport</keyword>
<dbReference type="GO" id="GO:0005886">
    <property type="term" value="C:plasma membrane"/>
    <property type="evidence" value="ECO:0007669"/>
    <property type="project" value="UniProtKB-SubCell"/>
</dbReference>
<dbReference type="NCBIfam" id="NF008406">
    <property type="entry name" value="PRK11212.1"/>
    <property type="match status" value="1"/>
</dbReference>
<dbReference type="PANTHER" id="PTHR34300">
    <property type="entry name" value="QUEUOSINE PRECURSOR TRANSPORTER-RELATED"/>
    <property type="match status" value="1"/>
</dbReference>
<feature type="transmembrane region" description="Helical" evidence="1">
    <location>
        <begin position="128"/>
        <end position="152"/>
    </location>
</feature>
<dbReference type="Pfam" id="PF02592">
    <property type="entry name" value="Vut_1"/>
    <property type="match status" value="1"/>
</dbReference>
<keyword evidence="1" id="KW-1003">Cell membrane</keyword>
<dbReference type="STRING" id="1212489.Ldro_1755"/>
<dbReference type="PATRIC" id="fig|1212489.4.peg.1859"/>
<dbReference type="Proteomes" id="UP000054736">
    <property type="component" value="Unassembled WGS sequence"/>
</dbReference>
<accession>A0A0W0SXU7</accession>
<feature type="transmembrane region" description="Helical" evidence="1">
    <location>
        <begin position="12"/>
        <end position="36"/>
    </location>
</feature>
<dbReference type="GO" id="GO:0022857">
    <property type="term" value="F:transmembrane transporter activity"/>
    <property type="evidence" value="ECO:0007669"/>
    <property type="project" value="UniProtKB-UniRule"/>
</dbReference>
<dbReference type="OrthoDB" id="7065604at2"/>
<dbReference type="HAMAP" id="MF_02088">
    <property type="entry name" value="Q_prec_transport"/>
    <property type="match status" value="1"/>
</dbReference>
<keyword evidence="1" id="KW-1133">Transmembrane helix</keyword>
<keyword evidence="3" id="KW-1185">Reference proteome</keyword>